<name>A0AAW0BTX3_9AGAR</name>
<evidence type="ECO:0000313" key="2">
    <source>
        <dbReference type="EMBL" id="KAK7029954.1"/>
    </source>
</evidence>
<reference evidence="2 3" key="1">
    <citation type="journal article" date="2024" name="J Genomics">
        <title>Draft genome sequencing and assembly of Favolaschia claudopus CIRM-BRFM 2984 isolated from oak limbs.</title>
        <authorList>
            <person name="Navarro D."/>
            <person name="Drula E."/>
            <person name="Chaduli D."/>
            <person name="Cazenave R."/>
            <person name="Ahrendt S."/>
            <person name="Wang J."/>
            <person name="Lipzen A."/>
            <person name="Daum C."/>
            <person name="Barry K."/>
            <person name="Grigoriev I.V."/>
            <person name="Favel A."/>
            <person name="Rosso M.N."/>
            <person name="Martin F."/>
        </authorList>
    </citation>
    <scope>NUCLEOTIDE SEQUENCE [LARGE SCALE GENOMIC DNA]</scope>
    <source>
        <strain evidence="2 3">CIRM-BRFM 2984</strain>
    </source>
</reference>
<feature type="region of interest" description="Disordered" evidence="1">
    <location>
        <begin position="512"/>
        <end position="542"/>
    </location>
</feature>
<gene>
    <name evidence="2" type="ORF">R3P38DRAFT_3188871</name>
</gene>
<accession>A0AAW0BTX3</accession>
<evidence type="ECO:0000313" key="3">
    <source>
        <dbReference type="Proteomes" id="UP001362999"/>
    </source>
</evidence>
<protein>
    <submittedName>
        <fullName evidence="2">Uncharacterized protein</fullName>
    </submittedName>
</protein>
<organism evidence="2 3">
    <name type="scientific">Favolaschia claudopus</name>
    <dbReference type="NCBI Taxonomy" id="2862362"/>
    <lineage>
        <taxon>Eukaryota</taxon>
        <taxon>Fungi</taxon>
        <taxon>Dikarya</taxon>
        <taxon>Basidiomycota</taxon>
        <taxon>Agaricomycotina</taxon>
        <taxon>Agaricomycetes</taxon>
        <taxon>Agaricomycetidae</taxon>
        <taxon>Agaricales</taxon>
        <taxon>Marasmiineae</taxon>
        <taxon>Mycenaceae</taxon>
        <taxon>Favolaschia</taxon>
    </lineage>
</organism>
<dbReference type="EMBL" id="JAWWNJ010000026">
    <property type="protein sequence ID" value="KAK7029954.1"/>
    <property type="molecule type" value="Genomic_DNA"/>
</dbReference>
<proteinExistence type="predicted"/>
<comment type="caution">
    <text evidence="2">The sequence shown here is derived from an EMBL/GenBank/DDBJ whole genome shotgun (WGS) entry which is preliminary data.</text>
</comment>
<dbReference type="AlphaFoldDB" id="A0AAW0BTX3"/>
<evidence type="ECO:0000256" key="1">
    <source>
        <dbReference type="SAM" id="MobiDB-lite"/>
    </source>
</evidence>
<keyword evidence="3" id="KW-1185">Reference proteome</keyword>
<sequence length="586" mass="64564">MTLAFFHFLPHPLAVMDFESDSEEAITDLSSNILLGQSLTTTLNVSGGIGGKGGRGGQDGGAGGNGEGPTFNFSRAEGWIVHLNDGSALRNSETPGSARNSAPPELSICDINLQREVYLNDSRVCFRTRNVVRRYHSAEVKDRREMTVVFYEGQDAEATNEFKAASDYLEGRFGSRLGRRGYTLFLRPSTGRLTIELEETGLDSLDSPVPGTENISPVSLLSSIETRIIIESLTLEQYHKICQAEFGYLIEMNIPPTTTVHCGAVYHIAGRHNAGGIIIGDLIGNPLAICPVLETSSFSSHRVLGPDWLVSSSGDLGPRLHLTETGWNRFHVSELVDGAEYTFRLFVVLHDGDSSPAWLSQANFIFNCLSVFSNADSYALLDEVDFKVQLKPHSTKPAAWHPSNGYLFLCPPESLQIAHASFKLPEHIGYFSLDSSGLDRLSMEQAAEFGFPTLSISVWGAGSYWRDTFYAGLRQFHQGKGFDPNSQDVARHLNLPLYQLYSDYEKSLNVDGSEAHTEELPSSDTDYLGEEDKPGKLDTSMVEDEQRADLYEDSETMVVSSFMKMLVLIQLSLILLIAVLDLCDSL</sequence>
<dbReference type="Proteomes" id="UP001362999">
    <property type="component" value="Unassembled WGS sequence"/>
</dbReference>